<feature type="transmembrane region" description="Helical" evidence="17">
    <location>
        <begin position="647"/>
        <end position="666"/>
    </location>
</feature>
<dbReference type="InterPro" id="IPR027417">
    <property type="entry name" value="P-loop_NTPase"/>
</dbReference>
<evidence type="ECO:0000256" key="5">
    <source>
        <dbReference type="ARBA" id="ARBA00022496"/>
    </source>
</evidence>
<feature type="domain" description="FeoB-type G" evidence="18">
    <location>
        <begin position="2"/>
        <end position="163"/>
    </location>
</feature>
<dbReference type="Gene3D" id="3.40.50.300">
    <property type="entry name" value="P-loop containing nucleotide triphosphate hydrolases"/>
    <property type="match status" value="1"/>
</dbReference>
<dbReference type="InterPro" id="IPR030389">
    <property type="entry name" value="G_FEOB_dom"/>
</dbReference>
<keyword evidence="8 15" id="KW-0547">Nucleotide-binding</keyword>
<dbReference type="RefSeq" id="WP_069680528.1">
    <property type="nucleotide sequence ID" value="NZ_CP017253.2"/>
</dbReference>
<dbReference type="KEGG" id="ctae:BGI42_11940"/>
<evidence type="ECO:0000256" key="2">
    <source>
        <dbReference type="ARBA" id="ARBA00004429"/>
    </source>
</evidence>
<feature type="binding site" evidence="15">
    <location>
        <begin position="114"/>
        <end position="117"/>
    </location>
    <ligand>
        <name>GTP</name>
        <dbReference type="ChEBI" id="CHEBI:37565"/>
        <label>1</label>
    </ligand>
</feature>
<sequence length="716" mass="78516">MSIKIGLAGNPNCGKTTMFNDLTGSTQYVGNWPGVTVEKKGGKLKWNKEVEIVDLPGIYSLSPYTLEEVVTRDFMVNDKPDAIINIVDASNIERNLYLTTQVLELGIPTVVALNMMDIVKKNGDKINIEKLSQSLGCPVIETSAIKGQGIKKVVEKAIEISKESNINNFKLELSQEVENPINNIENILSRSDFNKTINSRWLSIKLFERDKNILEKNKFSKEILEKAENITKKCENEFDDDSESIITGERYDFIGKVISKTVRKNSKNDETTSDKIDKIVTNRFLALPIFALIMWGVYYIAVSSLGTIVTDWTNDTLFGDIISGNVSTWLEGLGVADWLQGLVVDGLIGGVGAVLGFVPQIMILFFLLSLLEDCGYMSRVAFIMDRIFRKFGLSGKSFIPMLISSGCGVPGIMATRTMENDRDRKMTIMLTTFIPCGAKVPIIALFAGAIFGGASWVAPSVYFLGIIMIIICGILLKKTKLFKGEPAPFVMELPQYHIPTLKSVLMHMWDRGKAFIIKAGTIIFVACGAIWFMQSFNWSLEMVDASESILASIGSVFAPIFAPLGFGNWQSAVATITGLVAKENVVATFGILFGIAEATEEDPTLIMNVAGMFTAVSAFAFIAFNMLCAPCFAAIGAIKREMGSWKWTWITLGFQTGTAYLVALLINQVGNALFYSGSVVGAVISIAIVLVIIIGILLSAKKETSMNGKVQLSYTK</sequence>
<comment type="subcellular location">
    <subcellularLocation>
        <location evidence="2">Cell inner membrane</location>
        <topology evidence="2">Multi-pass membrane protein</topology>
    </subcellularLocation>
    <subcellularLocation>
        <location evidence="17">Cell membrane</location>
        <topology evidence="17">Multi-pass membrane protein</topology>
    </subcellularLocation>
</comment>
<keyword evidence="16" id="KW-0460">Magnesium</keyword>
<dbReference type="SUPFAM" id="SSF52540">
    <property type="entry name" value="P-loop containing nucleoside triphosphate hydrolases"/>
    <property type="match status" value="1"/>
</dbReference>
<evidence type="ECO:0000256" key="15">
    <source>
        <dbReference type="PIRSR" id="PIRSR603373-1"/>
    </source>
</evidence>
<dbReference type="Proteomes" id="UP000094652">
    <property type="component" value="Chromosome"/>
</dbReference>
<dbReference type="OrthoDB" id="9809127at2"/>
<dbReference type="PROSITE" id="PS51711">
    <property type="entry name" value="G_FEOB"/>
    <property type="match status" value="1"/>
</dbReference>
<dbReference type="PANTHER" id="PTHR43185">
    <property type="entry name" value="FERROUS IRON TRANSPORT PROTEIN B"/>
    <property type="match status" value="1"/>
</dbReference>
<dbReference type="InterPro" id="IPR003373">
    <property type="entry name" value="Fe2_transport_prot-B"/>
</dbReference>
<evidence type="ECO:0000256" key="11">
    <source>
        <dbReference type="ARBA" id="ARBA00023065"/>
    </source>
</evidence>
<dbReference type="Gene3D" id="1.10.287.1770">
    <property type="match status" value="1"/>
</dbReference>
<evidence type="ECO:0000256" key="4">
    <source>
        <dbReference type="ARBA" id="ARBA00022475"/>
    </source>
</evidence>
<dbReference type="STRING" id="394958.BGI42_11940"/>
<evidence type="ECO:0000256" key="14">
    <source>
        <dbReference type="NCBIfam" id="TIGR00437"/>
    </source>
</evidence>
<dbReference type="FunFam" id="3.40.50.300:FF:000426">
    <property type="entry name" value="Ferrous iron transport protein B"/>
    <property type="match status" value="1"/>
</dbReference>
<feature type="transmembrane region" description="Helical" evidence="17">
    <location>
        <begin position="284"/>
        <end position="302"/>
    </location>
</feature>
<evidence type="ECO:0000256" key="17">
    <source>
        <dbReference type="RuleBase" id="RU362098"/>
    </source>
</evidence>
<proteinExistence type="inferred from homology"/>
<feature type="binding site" evidence="16">
    <location>
        <position position="20"/>
    </location>
    <ligand>
        <name>Mg(2+)</name>
        <dbReference type="ChEBI" id="CHEBI:18420"/>
        <label>2</label>
    </ligand>
</feature>
<dbReference type="AlphaFoldDB" id="A0A1D7XMQ3"/>
<feature type="transmembrane region" description="Helical" evidence="17">
    <location>
        <begin position="426"/>
        <end position="450"/>
    </location>
</feature>
<dbReference type="InterPro" id="IPR011642">
    <property type="entry name" value="Gate_dom"/>
</dbReference>
<evidence type="ECO:0000256" key="3">
    <source>
        <dbReference type="ARBA" id="ARBA00022448"/>
    </source>
</evidence>
<organism evidence="19 20">
    <name type="scientific">Clostridium taeniosporum</name>
    <dbReference type="NCBI Taxonomy" id="394958"/>
    <lineage>
        <taxon>Bacteria</taxon>
        <taxon>Bacillati</taxon>
        <taxon>Bacillota</taxon>
        <taxon>Clostridia</taxon>
        <taxon>Eubacteriales</taxon>
        <taxon>Clostridiaceae</taxon>
        <taxon>Clostridium</taxon>
    </lineage>
</organism>
<keyword evidence="6" id="KW-0997">Cell inner membrane</keyword>
<dbReference type="InterPro" id="IPR005225">
    <property type="entry name" value="Small_GTP-bd"/>
</dbReference>
<evidence type="ECO:0000256" key="8">
    <source>
        <dbReference type="ARBA" id="ARBA00022741"/>
    </source>
</evidence>
<feature type="binding site" evidence="16">
    <location>
        <position position="24"/>
    </location>
    <ligand>
        <name>Mg(2+)</name>
        <dbReference type="ChEBI" id="CHEBI:18420"/>
        <label>2</label>
    </ligand>
</feature>
<keyword evidence="7 17" id="KW-0812">Transmembrane</keyword>
<dbReference type="NCBIfam" id="TIGR00231">
    <property type="entry name" value="small_GTP"/>
    <property type="match status" value="1"/>
</dbReference>
<evidence type="ECO:0000256" key="10">
    <source>
        <dbReference type="ARBA" id="ARBA00023004"/>
    </source>
</evidence>
<feature type="binding site" evidence="15">
    <location>
        <begin position="9"/>
        <end position="16"/>
    </location>
    <ligand>
        <name>GTP</name>
        <dbReference type="ChEBI" id="CHEBI:37565"/>
        <label>1</label>
    </ligand>
</feature>
<keyword evidence="9 17" id="KW-1133">Transmembrane helix</keyword>
<feature type="transmembrane region" description="Helical" evidence="17">
    <location>
        <begin position="456"/>
        <end position="476"/>
    </location>
</feature>
<feature type="transmembrane region" description="Helical" evidence="17">
    <location>
        <begin position="672"/>
        <end position="698"/>
    </location>
</feature>
<keyword evidence="11" id="KW-0406">Ion transport</keyword>
<dbReference type="Pfam" id="PF02421">
    <property type="entry name" value="FeoB_N"/>
    <property type="match status" value="1"/>
</dbReference>
<name>A0A1D7XMQ3_9CLOT</name>
<dbReference type="CDD" id="cd01879">
    <property type="entry name" value="FeoB"/>
    <property type="match status" value="1"/>
</dbReference>
<feature type="transmembrane region" description="Helical" evidence="17">
    <location>
        <begin position="548"/>
        <end position="566"/>
    </location>
</feature>
<evidence type="ECO:0000256" key="9">
    <source>
        <dbReference type="ARBA" id="ARBA00022989"/>
    </source>
</evidence>
<keyword evidence="4" id="KW-1003">Cell membrane</keyword>
<keyword evidence="5 17" id="KW-0410">Iron transport</keyword>
<feature type="transmembrane region" description="Helical" evidence="17">
    <location>
        <begin position="347"/>
        <end position="371"/>
    </location>
</feature>
<keyword evidence="16" id="KW-0479">Metal-binding</keyword>
<dbReference type="PANTHER" id="PTHR43185:SF1">
    <property type="entry name" value="FE(2+) TRANSPORTER FEOB"/>
    <property type="match status" value="1"/>
</dbReference>
<keyword evidence="13 17" id="KW-0472">Membrane</keyword>
<evidence type="ECO:0000256" key="1">
    <source>
        <dbReference type="ARBA" id="ARBA00003926"/>
    </source>
</evidence>
<gene>
    <name evidence="19" type="primary">feoB</name>
    <name evidence="19" type="ORF">BGI42_11940</name>
</gene>
<dbReference type="GO" id="GO:0046872">
    <property type="term" value="F:metal ion binding"/>
    <property type="evidence" value="ECO:0007669"/>
    <property type="project" value="UniProtKB-KW"/>
</dbReference>
<keyword evidence="12 15" id="KW-0342">GTP-binding</keyword>
<accession>A0A1D7XMQ3</accession>
<protein>
    <recommendedName>
        <fullName evidence="14 17">Ferrous iron transport protein B</fullName>
    </recommendedName>
</protein>
<dbReference type="GO" id="GO:0005886">
    <property type="term" value="C:plasma membrane"/>
    <property type="evidence" value="ECO:0007669"/>
    <property type="project" value="UniProtKB-SubCell"/>
</dbReference>
<evidence type="ECO:0000256" key="16">
    <source>
        <dbReference type="PIRSR" id="PIRSR603373-2"/>
    </source>
</evidence>
<dbReference type="GO" id="GO:0005525">
    <property type="term" value="F:GTP binding"/>
    <property type="evidence" value="ECO:0007669"/>
    <property type="project" value="UniProtKB-KW"/>
</dbReference>
<dbReference type="Pfam" id="PF17910">
    <property type="entry name" value="FeoB_Cyto"/>
    <property type="match status" value="1"/>
</dbReference>
<dbReference type="InterPro" id="IPR050860">
    <property type="entry name" value="FeoB_GTPase"/>
</dbReference>
<dbReference type="EMBL" id="CP017253">
    <property type="protein sequence ID" value="AOR24399.1"/>
    <property type="molecule type" value="Genomic_DNA"/>
</dbReference>
<comment type="similarity">
    <text evidence="17">Belongs to the TRAFAC class TrmE-Era-EngA-EngB-Septin-like GTPase superfamily. FeoB GTPase (TC 9.A.8) family.</text>
</comment>
<evidence type="ECO:0000259" key="18">
    <source>
        <dbReference type="PROSITE" id="PS51711"/>
    </source>
</evidence>
<keyword evidence="3 17" id="KW-0813">Transport</keyword>
<evidence type="ECO:0000256" key="6">
    <source>
        <dbReference type="ARBA" id="ARBA00022519"/>
    </source>
</evidence>
<feature type="binding site" evidence="16">
    <location>
        <position position="23"/>
    </location>
    <ligand>
        <name>Mg(2+)</name>
        <dbReference type="ChEBI" id="CHEBI:18420"/>
        <label>2</label>
    </ligand>
</feature>
<feature type="transmembrane region" description="Helical" evidence="17">
    <location>
        <begin position="515"/>
        <end position="536"/>
    </location>
</feature>
<keyword evidence="10 17" id="KW-0408">Iron</keyword>
<dbReference type="NCBIfam" id="TIGR00437">
    <property type="entry name" value="feoB"/>
    <property type="match status" value="1"/>
</dbReference>
<evidence type="ECO:0000313" key="20">
    <source>
        <dbReference type="Proteomes" id="UP000094652"/>
    </source>
</evidence>
<dbReference type="InterPro" id="IPR041069">
    <property type="entry name" value="FeoB_Cyto"/>
</dbReference>
<evidence type="ECO:0000256" key="12">
    <source>
        <dbReference type="ARBA" id="ARBA00023134"/>
    </source>
</evidence>
<reference evidence="20" key="1">
    <citation type="submission" date="2016-09" db="EMBL/GenBank/DDBJ databases">
        <title>Genomics of Clostridium taeniosporum, an organism which forms endospores with ribbon-like appendages.</title>
        <authorList>
            <person name="Walker J.R."/>
        </authorList>
    </citation>
    <scope>NUCLEOTIDE SEQUENCE [LARGE SCALE GENOMIC DNA]</scope>
    <source>
        <strain evidence="20">1/k</strain>
    </source>
</reference>
<dbReference type="Pfam" id="PF07670">
    <property type="entry name" value="Gate"/>
    <property type="match status" value="2"/>
</dbReference>
<evidence type="ECO:0000256" key="13">
    <source>
        <dbReference type="ARBA" id="ARBA00023136"/>
    </source>
</evidence>
<keyword evidence="20" id="KW-1185">Reference proteome</keyword>
<feature type="transmembrane region" description="Helical" evidence="17">
    <location>
        <begin position="573"/>
        <end position="595"/>
    </location>
</feature>
<dbReference type="InterPro" id="IPR011640">
    <property type="entry name" value="Fe2_transport_prot_B_C"/>
</dbReference>
<feature type="binding site" evidence="15">
    <location>
        <begin position="54"/>
        <end position="57"/>
    </location>
    <ligand>
        <name>GTP</name>
        <dbReference type="ChEBI" id="CHEBI:37565"/>
        <label>1</label>
    </ligand>
</feature>
<dbReference type="Pfam" id="PF07664">
    <property type="entry name" value="FeoB_C"/>
    <property type="match status" value="1"/>
</dbReference>
<feature type="binding site" evidence="15">
    <location>
        <begin position="34"/>
        <end position="38"/>
    </location>
    <ligand>
        <name>GTP</name>
        <dbReference type="ChEBI" id="CHEBI:37565"/>
        <label>1</label>
    </ligand>
</feature>
<evidence type="ECO:0000313" key="19">
    <source>
        <dbReference type="EMBL" id="AOR24399.1"/>
    </source>
</evidence>
<dbReference type="GO" id="GO:0015093">
    <property type="term" value="F:ferrous iron transmembrane transporter activity"/>
    <property type="evidence" value="ECO:0007669"/>
    <property type="project" value="UniProtKB-UniRule"/>
</dbReference>
<feature type="transmembrane region" description="Helical" evidence="17">
    <location>
        <begin position="615"/>
        <end position="635"/>
    </location>
</feature>
<comment type="function">
    <text evidence="1 17">Probable transporter of a GTP-driven Fe(2+) uptake system.</text>
</comment>
<evidence type="ECO:0000256" key="7">
    <source>
        <dbReference type="ARBA" id="ARBA00022692"/>
    </source>
</evidence>